<keyword evidence="1" id="KW-0813">Transport</keyword>
<protein>
    <submittedName>
        <fullName evidence="5">Putative ABC transporter ATP-binding protein</fullName>
    </submittedName>
</protein>
<dbReference type="InterPro" id="IPR017871">
    <property type="entry name" value="ABC_transporter-like_CS"/>
</dbReference>
<feature type="domain" description="ABC transporter" evidence="4">
    <location>
        <begin position="3"/>
        <end position="223"/>
    </location>
</feature>
<dbReference type="PROSITE" id="PS50893">
    <property type="entry name" value="ABC_TRANSPORTER_2"/>
    <property type="match status" value="1"/>
</dbReference>
<reference evidence="5 6" key="1">
    <citation type="submission" date="2019-02" db="EMBL/GenBank/DDBJ databases">
        <title>Deep-cultivation of Planctomycetes and their phenomic and genomic characterization uncovers novel biology.</title>
        <authorList>
            <person name="Wiegand S."/>
            <person name="Jogler M."/>
            <person name="Boedeker C."/>
            <person name="Pinto D."/>
            <person name="Vollmers J."/>
            <person name="Rivas-Marin E."/>
            <person name="Kohn T."/>
            <person name="Peeters S.H."/>
            <person name="Heuer A."/>
            <person name="Rast P."/>
            <person name="Oberbeckmann S."/>
            <person name="Bunk B."/>
            <person name="Jeske O."/>
            <person name="Meyerdierks A."/>
            <person name="Storesund J.E."/>
            <person name="Kallscheuer N."/>
            <person name="Luecker S."/>
            <person name="Lage O.M."/>
            <person name="Pohl T."/>
            <person name="Merkel B.J."/>
            <person name="Hornburger P."/>
            <person name="Mueller R.-W."/>
            <person name="Bruemmer F."/>
            <person name="Labrenz M."/>
            <person name="Spormann A.M."/>
            <person name="Op den Camp H."/>
            <person name="Overmann J."/>
            <person name="Amann R."/>
            <person name="Jetten M.S.M."/>
            <person name="Mascher T."/>
            <person name="Medema M.H."/>
            <person name="Devos D.P."/>
            <person name="Kaster A.-K."/>
            <person name="Ovreas L."/>
            <person name="Rohde M."/>
            <person name="Galperin M.Y."/>
            <person name="Jogler C."/>
        </authorList>
    </citation>
    <scope>NUCLEOTIDE SEQUENCE [LARGE SCALE GENOMIC DNA]</scope>
    <source>
        <strain evidence="5 6">Mal4</strain>
    </source>
</reference>
<sequence length="223" mass="24456">MPLQLQNIKKSYREPDGNILPVLNVESFSLEQGEQVVLVGESGGGKTTLLNAISGITTVDSGKVIVDGVDLTRLPEAGRDRFRAERIGIVFQTFNLLPAFSALENVLLGMTFAGRSDRDFARQLLERVGLGKRLSHRPPQLSVGEQQRVAVARALANRPRLMLADEPTASVDIANQNTILSLLRETCSEHGVSLLLVTHSHDVAEQFDRVEQLANFNKPEVHA</sequence>
<dbReference type="OrthoDB" id="273392at2"/>
<dbReference type="GO" id="GO:0016887">
    <property type="term" value="F:ATP hydrolysis activity"/>
    <property type="evidence" value="ECO:0007669"/>
    <property type="project" value="InterPro"/>
</dbReference>
<dbReference type="Pfam" id="PF00005">
    <property type="entry name" value="ABC_tran"/>
    <property type="match status" value="1"/>
</dbReference>
<evidence type="ECO:0000259" key="4">
    <source>
        <dbReference type="PROSITE" id="PS50893"/>
    </source>
</evidence>
<dbReference type="PROSITE" id="PS00211">
    <property type="entry name" value="ABC_TRANSPORTER_1"/>
    <property type="match status" value="1"/>
</dbReference>
<dbReference type="GO" id="GO:0005524">
    <property type="term" value="F:ATP binding"/>
    <property type="evidence" value="ECO:0007669"/>
    <property type="project" value="UniProtKB-KW"/>
</dbReference>
<dbReference type="InterPro" id="IPR015854">
    <property type="entry name" value="ABC_transpr_LolD-like"/>
</dbReference>
<dbReference type="CDD" id="cd03255">
    <property type="entry name" value="ABC_MJ0796_LolCDE_FtsE"/>
    <property type="match status" value="1"/>
</dbReference>
<dbReference type="PANTHER" id="PTHR24220">
    <property type="entry name" value="IMPORT ATP-BINDING PROTEIN"/>
    <property type="match status" value="1"/>
</dbReference>
<dbReference type="InterPro" id="IPR003593">
    <property type="entry name" value="AAA+_ATPase"/>
</dbReference>
<organism evidence="5 6">
    <name type="scientific">Maioricimonas rarisocia</name>
    <dbReference type="NCBI Taxonomy" id="2528026"/>
    <lineage>
        <taxon>Bacteria</taxon>
        <taxon>Pseudomonadati</taxon>
        <taxon>Planctomycetota</taxon>
        <taxon>Planctomycetia</taxon>
        <taxon>Planctomycetales</taxon>
        <taxon>Planctomycetaceae</taxon>
        <taxon>Maioricimonas</taxon>
    </lineage>
</organism>
<dbReference type="InterPro" id="IPR003439">
    <property type="entry name" value="ABC_transporter-like_ATP-bd"/>
</dbReference>
<dbReference type="InterPro" id="IPR017911">
    <property type="entry name" value="MacB-like_ATP-bd"/>
</dbReference>
<dbReference type="Gene3D" id="3.40.50.300">
    <property type="entry name" value="P-loop containing nucleotide triphosphate hydrolases"/>
    <property type="match status" value="1"/>
</dbReference>
<accession>A0A517Z317</accession>
<keyword evidence="3 5" id="KW-0067">ATP-binding</keyword>
<evidence type="ECO:0000313" key="5">
    <source>
        <dbReference type="EMBL" id="QDU36861.1"/>
    </source>
</evidence>
<dbReference type="EMBL" id="CP036275">
    <property type="protein sequence ID" value="QDU36861.1"/>
    <property type="molecule type" value="Genomic_DNA"/>
</dbReference>
<evidence type="ECO:0000256" key="3">
    <source>
        <dbReference type="ARBA" id="ARBA00022840"/>
    </source>
</evidence>
<name>A0A517Z317_9PLAN</name>
<dbReference type="SMART" id="SM00382">
    <property type="entry name" value="AAA"/>
    <property type="match status" value="1"/>
</dbReference>
<keyword evidence="6" id="KW-1185">Reference proteome</keyword>
<gene>
    <name evidence="5" type="ORF">Mal4_11620</name>
</gene>
<dbReference type="SUPFAM" id="SSF52540">
    <property type="entry name" value="P-loop containing nucleoside triphosphate hydrolases"/>
    <property type="match status" value="1"/>
</dbReference>
<dbReference type="RefSeq" id="WP_145367483.1">
    <property type="nucleotide sequence ID" value="NZ_CP036275.1"/>
</dbReference>
<proteinExistence type="predicted"/>
<dbReference type="GO" id="GO:0022857">
    <property type="term" value="F:transmembrane transporter activity"/>
    <property type="evidence" value="ECO:0007669"/>
    <property type="project" value="TreeGrafter"/>
</dbReference>
<evidence type="ECO:0000256" key="1">
    <source>
        <dbReference type="ARBA" id="ARBA00022448"/>
    </source>
</evidence>
<dbReference type="InterPro" id="IPR027417">
    <property type="entry name" value="P-loop_NTPase"/>
</dbReference>
<evidence type="ECO:0000313" key="6">
    <source>
        <dbReference type="Proteomes" id="UP000320496"/>
    </source>
</evidence>
<dbReference type="GO" id="GO:0005886">
    <property type="term" value="C:plasma membrane"/>
    <property type="evidence" value="ECO:0007669"/>
    <property type="project" value="TreeGrafter"/>
</dbReference>
<dbReference type="PANTHER" id="PTHR24220:SF659">
    <property type="entry name" value="TRANSPORTER, PUTATIVE-RELATED"/>
    <property type="match status" value="1"/>
</dbReference>
<dbReference type="KEGG" id="mri:Mal4_11620"/>
<keyword evidence="2" id="KW-0547">Nucleotide-binding</keyword>
<dbReference type="AlphaFoldDB" id="A0A517Z317"/>
<evidence type="ECO:0000256" key="2">
    <source>
        <dbReference type="ARBA" id="ARBA00022741"/>
    </source>
</evidence>
<dbReference type="Proteomes" id="UP000320496">
    <property type="component" value="Chromosome"/>
</dbReference>